<keyword evidence="6" id="KW-0808">Transferase</keyword>
<dbReference type="InterPro" id="IPR022791">
    <property type="entry name" value="L-PG_synthase/AglD"/>
</dbReference>
<proteinExistence type="inferred from homology"/>
<keyword evidence="3 6" id="KW-0812">Transmembrane</keyword>
<feature type="transmembrane region" description="Helical" evidence="6">
    <location>
        <begin position="220"/>
        <end position="241"/>
    </location>
</feature>
<protein>
    <recommendedName>
        <fullName evidence="6">Phosphatidylglycerol lysyltransferase</fullName>
        <ecNumber evidence="6">2.3.2.3</ecNumber>
    </recommendedName>
    <alternativeName>
        <fullName evidence="6">Lysylphosphatidylglycerol synthase</fullName>
    </alternativeName>
</protein>
<dbReference type="AlphaFoldDB" id="A0A9E2KBP0"/>
<keyword evidence="6" id="KW-0046">Antibiotic resistance</keyword>
<feature type="transmembrane region" description="Helical" evidence="6">
    <location>
        <begin position="35"/>
        <end position="58"/>
    </location>
</feature>
<evidence type="ECO:0000313" key="7">
    <source>
        <dbReference type="EMBL" id="MBU3803683.1"/>
    </source>
</evidence>
<feature type="transmembrane region" description="Helical" evidence="6">
    <location>
        <begin position="7"/>
        <end position="29"/>
    </location>
</feature>
<evidence type="ECO:0000256" key="1">
    <source>
        <dbReference type="ARBA" id="ARBA00004651"/>
    </source>
</evidence>
<dbReference type="EMBL" id="JAHLFQ010000055">
    <property type="protein sequence ID" value="MBU3803683.1"/>
    <property type="molecule type" value="Genomic_DNA"/>
</dbReference>
<evidence type="ECO:0000313" key="8">
    <source>
        <dbReference type="Proteomes" id="UP000824229"/>
    </source>
</evidence>
<keyword evidence="5 6" id="KW-0472">Membrane</keyword>
<dbReference type="GO" id="GO:0050071">
    <property type="term" value="F:phosphatidylglycerol lysyltransferase activity"/>
    <property type="evidence" value="ECO:0007669"/>
    <property type="project" value="UniProtKB-EC"/>
</dbReference>
<accession>A0A9E2KBP0</accession>
<reference evidence="7" key="2">
    <citation type="submission" date="2021-04" db="EMBL/GenBank/DDBJ databases">
        <authorList>
            <person name="Gilroy R."/>
        </authorList>
    </citation>
    <scope>NUCLEOTIDE SEQUENCE</scope>
    <source>
        <strain evidence="7">B5-657</strain>
    </source>
</reference>
<comment type="catalytic activity">
    <reaction evidence="6">
        <text>L-lysyl-tRNA(Lys) + a 1,2-diacyl-sn-glycero-3-phospho-(1'-sn-glycerol) = a 1,2-diacyl-sn-glycero-3-phospho-1'-(3'-O-L-lysyl)-sn-glycerol + tRNA(Lys)</text>
        <dbReference type="Rhea" id="RHEA:10668"/>
        <dbReference type="Rhea" id="RHEA-COMP:9696"/>
        <dbReference type="Rhea" id="RHEA-COMP:9697"/>
        <dbReference type="ChEBI" id="CHEBI:64716"/>
        <dbReference type="ChEBI" id="CHEBI:75792"/>
        <dbReference type="ChEBI" id="CHEBI:78442"/>
        <dbReference type="ChEBI" id="CHEBI:78529"/>
        <dbReference type="EC" id="2.3.2.3"/>
    </reaction>
</comment>
<keyword evidence="4 6" id="KW-1133">Transmembrane helix</keyword>
<feature type="transmembrane region" description="Helical" evidence="6">
    <location>
        <begin position="145"/>
        <end position="168"/>
    </location>
</feature>
<dbReference type="Pfam" id="PF03706">
    <property type="entry name" value="LPG_synthase_TM"/>
    <property type="match status" value="1"/>
</dbReference>
<dbReference type="Proteomes" id="UP000824229">
    <property type="component" value="Unassembled WGS sequence"/>
</dbReference>
<sequence>MILIIGVSLLTMWMLLGSVGLSQFVGYLTRLAPKWIAIGFICIGLYWALETIIQYLLVRKMYRGNHLWNSFKVVMTGHFFNAITPFASGGQPMQAFVMMKQGVPLGTSASVLLSKFIIYQIILTLYSLVVLVMELKFFIVKVQGIIYLSLVGFLVNLGVVIILIMAVLKGEYVKKIGFWLINLLNKMHINKSPSTYKRKIIKQVDLFNSNIKVIKENKRLLLRVCILTVAQLTAYFVIPYAVYRAFGLRGTEMFVMISASAFIVMFSSFVPIPGGAGVAEGSFFLLFQLFFPSPILPAAILCWRVITFYVPLCLGGVITILPNQKNEYNKVKVVQEYNSFF</sequence>
<dbReference type="PANTHER" id="PTHR37693">
    <property type="entry name" value="PHOSPHATIDYLGLYCEROL LYSYLTRANSFERASE"/>
    <property type="match status" value="1"/>
</dbReference>
<evidence type="ECO:0000256" key="6">
    <source>
        <dbReference type="RuleBase" id="RU363042"/>
    </source>
</evidence>
<reference evidence="7" key="1">
    <citation type="journal article" date="2021" name="PeerJ">
        <title>Extensive microbial diversity within the chicken gut microbiome revealed by metagenomics and culture.</title>
        <authorList>
            <person name="Gilroy R."/>
            <person name="Ravi A."/>
            <person name="Getino M."/>
            <person name="Pursley I."/>
            <person name="Horton D.L."/>
            <person name="Alikhan N.F."/>
            <person name="Baker D."/>
            <person name="Gharbi K."/>
            <person name="Hall N."/>
            <person name="Watson M."/>
            <person name="Adriaenssens E.M."/>
            <person name="Foster-Nyarko E."/>
            <person name="Jarju S."/>
            <person name="Secka A."/>
            <person name="Antonio M."/>
            <person name="Oren A."/>
            <person name="Chaudhuri R.R."/>
            <person name="La Ragione R."/>
            <person name="Hildebrand F."/>
            <person name="Pallen M.J."/>
        </authorList>
    </citation>
    <scope>NUCLEOTIDE SEQUENCE</scope>
    <source>
        <strain evidence="7">B5-657</strain>
    </source>
</reference>
<evidence type="ECO:0000256" key="4">
    <source>
        <dbReference type="ARBA" id="ARBA00022989"/>
    </source>
</evidence>
<evidence type="ECO:0000256" key="2">
    <source>
        <dbReference type="ARBA" id="ARBA00022475"/>
    </source>
</evidence>
<dbReference type="GO" id="GO:0006629">
    <property type="term" value="P:lipid metabolic process"/>
    <property type="evidence" value="ECO:0007669"/>
    <property type="project" value="UniProtKB-KW"/>
</dbReference>
<keyword evidence="2" id="KW-1003">Cell membrane</keyword>
<gene>
    <name evidence="6" type="primary">mprF</name>
    <name evidence="7" type="ORF">H9872_02840</name>
</gene>
<organism evidence="7 8">
    <name type="scientific">Candidatus Cellulosilyticum pullistercoris</name>
    <dbReference type="NCBI Taxonomy" id="2838521"/>
    <lineage>
        <taxon>Bacteria</taxon>
        <taxon>Bacillati</taxon>
        <taxon>Bacillota</taxon>
        <taxon>Clostridia</taxon>
        <taxon>Lachnospirales</taxon>
        <taxon>Cellulosilyticaceae</taxon>
        <taxon>Cellulosilyticum</taxon>
    </lineage>
</organism>
<dbReference type="GO" id="GO:0005886">
    <property type="term" value="C:plasma membrane"/>
    <property type="evidence" value="ECO:0007669"/>
    <property type="project" value="UniProtKB-SubCell"/>
</dbReference>
<comment type="similarity">
    <text evidence="6">Belongs to the LPG synthase family.</text>
</comment>
<dbReference type="GO" id="GO:0046677">
    <property type="term" value="P:response to antibiotic"/>
    <property type="evidence" value="ECO:0007669"/>
    <property type="project" value="UniProtKB-KW"/>
</dbReference>
<name>A0A9E2KBP0_9FIRM</name>
<evidence type="ECO:0000256" key="5">
    <source>
        <dbReference type="ARBA" id="ARBA00023136"/>
    </source>
</evidence>
<dbReference type="NCBIfam" id="TIGR00374">
    <property type="entry name" value="flippase-like domain"/>
    <property type="match status" value="1"/>
</dbReference>
<feature type="transmembrane region" description="Helical" evidence="6">
    <location>
        <begin position="253"/>
        <end position="272"/>
    </location>
</feature>
<comment type="function">
    <text evidence="6">Catalyzes the transfer of a lysyl group from L-lysyl-tRNA(Lys) to membrane-bound phosphatidylglycerol (PG), which produces lysylphosphatidylglycerol (LPG), a major component of the bacterial membrane with a positive net charge. LPG synthesis contributes to bacterial virulence as it is involved in the resistance mechanism against cationic antimicrobial peptides (CAMP) produces by the host's immune system (defensins, cathelicidins) and by the competing microorganisms.</text>
</comment>
<keyword evidence="6" id="KW-0443">Lipid metabolism</keyword>
<dbReference type="EC" id="2.3.2.3" evidence="6"/>
<feature type="transmembrane region" description="Helical" evidence="6">
    <location>
        <begin position="116"/>
        <end position="139"/>
    </location>
</feature>
<comment type="subcellular location">
    <subcellularLocation>
        <location evidence="1 6">Cell membrane</location>
        <topology evidence="1 6">Multi-pass membrane protein</topology>
    </subcellularLocation>
</comment>
<evidence type="ECO:0000256" key="3">
    <source>
        <dbReference type="ARBA" id="ARBA00022692"/>
    </source>
</evidence>
<comment type="caution">
    <text evidence="7">The sequence shown here is derived from an EMBL/GenBank/DDBJ whole genome shotgun (WGS) entry which is preliminary data.</text>
</comment>
<dbReference type="PANTHER" id="PTHR37693:SF1">
    <property type="entry name" value="INTEGRAL MEMBRANE PROTEIN"/>
    <property type="match status" value="1"/>
</dbReference>